<dbReference type="Gene3D" id="1.10.150.240">
    <property type="entry name" value="Putative phosphatase, domain 2"/>
    <property type="match status" value="1"/>
</dbReference>
<dbReference type="PANTHER" id="PTHR43316:SF3">
    <property type="entry name" value="HALOACID DEHALOGENASE, TYPE II (AFU_ORTHOLOGUE AFUA_2G07750)-RELATED"/>
    <property type="match status" value="1"/>
</dbReference>
<dbReference type="Pfam" id="PF00702">
    <property type="entry name" value="Hydrolase"/>
    <property type="match status" value="1"/>
</dbReference>
<keyword evidence="1" id="KW-0378">Hydrolase</keyword>
<evidence type="ECO:0008006" key="4">
    <source>
        <dbReference type="Google" id="ProtNLM"/>
    </source>
</evidence>
<organism evidence="2 3">
    <name type="scientific">Cudoniella acicularis</name>
    <dbReference type="NCBI Taxonomy" id="354080"/>
    <lineage>
        <taxon>Eukaryota</taxon>
        <taxon>Fungi</taxon>
        <taxon>Dikarya</taxon>
        <taxon>Ascomycota</taxon>
        <taxon>Pezizomycotina</taxon>
        <taxon>Leotiomycetes</taxon>
        <taxon>Helotiales</taxon>
        <taxon>Tricladiaceae</taxon>
        <taxon>Cudoniella</taxon>
    </lineage>
</organism>
<dbReference type="Gene3D" id="3.40.50.1000">
    <property type="entry name" value="HAD superfamily/HAD-like"/>
    <property type="match status" value="1"/>
</dbReference>
<dbReference type="InterPro" id="IPR023198">
    <property type="entry name" value="PGP-like_dom2"/>
</dbReference>
<dbReference type="EMBL" id="JAAMPI010000372">
    <property type="protein sequence ID" value="KAF4632155.1"/>
    <property type="molecule type" value="Genomic_DNA"/>
</dbReference>
<comment type="caution">
    <text evidence="2">The sequence shown here is derived from an EMBL/GenBank/DDBJ whole genome shotgun (WGS) entry which is preliminary data.</text>
</comment>
<dbReference type="OrthoDB" id="2363873at2759"/>
<dbReference type="AlphaFoldDB" id="A0A8H4RNL6"/>
<accession>A0A8H4RNL6</accession>
<name>A0A8H4RNL6_9HELO</name>
<dbReference type="GO" id="GO:0016791">
    <property type="term" value="F:phosphatase activity"/>
    <property type="evidence" value="ECO:0007669"/>
    <property type="project" value="UniProtKB-ARBA"/>
</dbReference>
<dbReference type="InterPro" id="IPR036412">
    <property type="entry name" value="HAD-like_sf"/>
</dbReference>
<dbReference type="NCBIfam" id="TIGR01493">
    <property type="entry name" value="HAD-SF-IA-v2"/>
    <property type="match status" value="1"/>
</dbReference>
<dbReference type="Proteomes" id="UP000566819">
    <property type="component" value="Unassembled WGS sequence"/>
</dbReference>
<dbReference type="InterPro" id="IPR006439">
    <property type="entry name" value="HAD-SF_hydro_IA"/>
</dbReference>
<dbReference type="InterPro" id="IPR023214">
    <property type="entry name" value="HAD_sf"/>
</dbReference>
<proteinExistence type="predicted"/>
<dbReference type="SUPFAM" id="SSF56784">
    <property type="entry name" value="HAD-like"/>
    <property type="match status" value="1"/>
</dbReference>
<evidence type="ECO:0000256" key="1">
    <source>
        <dbReference type="ARBA" id="ARBA00022801"/>
    </source>
</evidence>
<dbReference type="PANTHER" id="PTHR43316">
    <property type="entry name" value="HYDROLASE, HALOACID DELAHOGENASE-RELATED"/>
    <property type="match status" value="1"/>
</dbReference>
<keyword evidence="3" id="KW-1185">Reference proteome</keyword>
<evidence type="ECO:0000313" key="2">
    <source>
        <dbReference type="EMBL" id="KAF4632155.1"/>
    </source>
</evidence>
<gene>
    <name evidence="2" type="ORF">G7Y89_g5962</name>
</gene>
<dbReference type="InterPro" id="IPR051540">
    <property type="entry name" value="S-2-haloacid_dehalogenase"/>
</dbReference>
<evidence type="ECO:0000313" key="3">
    <source>
        <dbReference type="Proteomes" id="UP000566819"/>
    </source>
</evidence>
<reference evidence="2 3" key="1">
    <citation type="submission" date="2020-03" db="EMBL/GenBank/DDBJ databases">
        <title>Draft Genome Sequence of Cudoniella acicularis.</title>
        <authorList>
            <person name="Buettner E."/>
            <person name="Kellner H."/>
        </authorList>
    </citation>
    <scope>NUCLEOTIDE SEQUENCE [LARGE SCALE GENOMIC DNA]</scope>
    <source>
        <strain evidence="2 3">DSM 108380</strain>
    </source>
</reference>
<sequence length="240" mass="27224">MSLPSSSLLLFPCPKALIFDLMGTCTDWKHSSILPALLSCPLNVKLPREQIDGFATAWREGFFKEIHKRFAAEEDAEDIDVTHRRVLDALLEERGVGYEEWDEDVRGRLVGSWHEQGVWPDVKQALERLSEKFFVVVLANGTTKLQLDIIKSSGLRFHTLFSSQLLGLTKPDPAIYLKALDLLGLSEKPEEAVMVAAHFYDLVAAGNLSVLYENGCYEKFKVLRELDFIDFKTYFALILK</sequence>
<protein>
    <recommendedName>
        <fullName evidence="4">Haloacid dehalogenase</fullName>
    </recommendedName>
</protein>